<evidence type="ECO:0000313" key="2">
    <source>
        <dbReference type="Proteomes" id="UP000663853"/>
    </source>
</evidence>
<dbReference type="InterPro" id="IPR036908">
    <property type="entry name" value="RlpA-like_sf"/>
</dbReference>
<proteinExistence type="predicted"/>
<dbReference type="EMBL" id="CAJMXA010003873">
    <property type="protein sequence ID" value="CAE6518496.1"/>
    <property type="molecule type" value="Genomic_DNA"/>
</dbReference>
<comment type="caution">
    <text evidence="1">The sequence shown here is derived from an EMBL/GenBank/DDBJ whole genome shotgun (WGS) entry which is preliminary data.</text>
</comment>
<organism evidence="1 2">
    <name type="scientific">Rhizoctonia solani</name>
    <dbReference type="NCBI Taxonomy" id="456999"/>
    <lineage>
        <taxon>Eukaryota</taxon>
        <taxon>Fungi</taxon>
        <taxon>Dikarya</taxon>
        <taxon>Basidiomycota</taxon>
        <taxon>Agaricomycotina</taxon>
        <taxon>Agaricomycetes</taxon>
        <taxon>Cantharellales</taxon>
        <taxon>Ceratobasidiaceae</taxon>
        <taxon>Rhizoctonia</taxon>
    </lineage>
</organism>
<name>A0A8H3DBE7_9AGAM</name>
<dbReference type="SUPFAM" id="SSF50685">
    <property type="entry name" value="Barwin-like endoglucanases"/>
    <property type="match status" value="1"/>
</dbReference>
<dbReference type="Gene3D" id="2.40.40.10">
    <property type="entry name" value="RlpA-like domain"/>
    <property type="match status" value="1"/>
</dbReference>
<protein>
    <submittedName>
        <fullName evidence="1">Uncharacterized protein</fullName>
    </submittedName>
</protein>
<evidence type="ECO:0000313" key="1">
    <source>
        <dbReference type="EMBL" id="CAE6518496.1"/>
    </source>
</evidence>
<gene>
    <name evidence="1" type="ORF">RDB_LOCUS142229</name>
</gene>
<accession>A0A8H3DBE7</accession>
<sequence>MMVGEYRAGCSLWSHALRMRMLARLYWINSRLTTDGNPNHSKACRKTANVSWNGKTIKVGIVNHCYARGNNHIDLAPSAFQQFSGLGAGKLYGVS</sequence>
<dbReference type="AlphaFoldDB" id="A0A8H3DBE7"/>
<reference evidence="1" key="1">
    <citation type="submission" date="2021-01" db="EMBL/GenBank/DDBJ databases">
        <authorList>
            <person name="Kaushik A."/>
        </authorList>
    </citation>
    <scope>NUCLEOTIDE SEQUENCE</scope>
    <source>
        <strain evidence="1">AG6-10EEA</strain>
    </source>
</reference>
<dbReference type="Proteomes" id="UP000663853">
    <property type="component" value="Unassembled WGS sequence"/>
</dbReference>